<proteinExistence type="predicted"/>
<sequence length="202" mass="22938">MNCEDGIQCCSKMEGRVKEIEGKIKQNAMEARVSKLEKQVKDGTLDVEIVELEKHNTGHTAFQTPRQFQLRSAYYSTLMGVKGNSSGTETITVRNLKAFKNGANYGTSQPYWWLDLGNNFRVRRVVVYNRLSSGHRLLKLKVTAGKTLSNMAKCDYYEGRAINGELVLICNQPIEARYVKLQIKEQDPKDNYLHVAVVEVCE</sequence>
<dbReference type="InterPro" id="IPR051941">
    <property type="entry name" value="BG_Antigen-Binding_Lectin"/>
</dbReference>
<protein>
    <recommendedName>
        <fullName evidence="3">Fucolectin tachylectin-4 pentraxin-1 domain-containing protein</fullName>
    </recommendedName>
</protein>
<dbReference type="SUPFAM" id="SSF49785">
    <property type="entry name" value="Galactose-binding domain-like"/>
    <property type="match status" value="1"/>
</dbReference>
<dbReference type="Pfam" id="PF22633">
    <property type="entry name" value="F5_F8_type_C_2"/>
    <property type="match status" value="1"/>
</dbReference>
<dbReference type="PANTHER" id="PTHR45713:SF6">
    <property type="entry name" value="F5_8 TYPE C DOMAIN-CONTAINING PROTEIN"/>
    <property type="match status" value="1"/>
</dbReference>
<reference evidence="1 2" key="1">
    <citation type="submission" date="2020-06" db="EMBL/GenBank/DDBJ databases">
        <authorList>
            <person name="Li R."/>
            <person name="Bekaert M."/>
        </authorList>
    </citation>
    <scope>NUCLEOTIDE SEQUENCE [LARGE SCALE GENOMIC DNA]</scope>
    <source>
        <strain evidence="2">wild</strain>
    </source>
</reference>
<dbReference type="Gene3D" id="2.60.120.260">
    <property type="entry name" value="Galactose-binding domain-like"/>
    <property type="match status" value="1"/>
</dbReference>
<name>A0A6J8E1Q0_MYTCO</name>
<keyword evidence="2" id="KW-1185">Reference proteome</keyword>
<evidence type="ECO:0000313" key="1">
    <source>
        <dbReference type="EMBL" id="CAC5414066.1"/>
    </source>
</evidence>
<accession>A0A6J8E1Q0</accession>
<dbReference type="InterPro" id="IPR008979">
    <property type="entry name" value="Galactose-bd-like_sf"/>
</dbReference>
<gene>
    <name evidence="1" type="ORF">MCOR_46910</name>
</gene>
<evidence type="ECO:0008006" key="3">
    <source>
        <dbReference type="Google" id="ProtNLM"/>
    </source>
</evidence>
<evidence type="ECO:0000313" key="2">
    <source>
        <dbReference type="Proteomes" id="UP000507470"/>
    </source>
</evidence>
<dbReference type="EMBL" id="CACVKT020008320">
    <property type="protein sequence ID" value="CAC5414066.1"/>
    <property type="molecule type" value="Genomic_DNA"/>
</dbReference>
<dbReference type="Proteomes" id="UP000507470">
    <property type="component" value="Unassembled WGS sequence"/>
</dbReference>
<dbReference type="PANTHER" id="PTHR45713">
    <property type="entry name" value="FTP DOMAIN-CONTAINING PROTEIN"/>
    <property type="match status" value="1"/>
</dbReference>
<organism evidence="1 2">
    <name type="scientific">Mytilus coruscus</name>
    <name type="common">Sea mussel</name>
    <dbReference type="NCBI Taxonomy" id="42192"/>
    <lineage>
        <taxon>Eukaryota</taxon>
        <taxon>Metazoa</taxon>
        <taxon>Spiralia</taxon>
        <taxon>Lophotrochozoa</taxon>
        <taxon>Mollusca</taxon>
        <taxon>Bivalvia</taxon>
        <taxon>Autobranchia</taxon>
        <taxon>Pteriomorphia</taxon>
        <taxon>Mytilida</taxon>
        <taxon>Mytiloidea</taxon>
        <taxon>Mytilidae</taxon>
        <taxon>Mytilinae</taxon>
        <taxon>Mytilus</taxon>
    </lineage>
</organism>
<dbReference type="AlphaFoldDB" id="A0A6J8E1Q0"/>